<evidence type="ECO:0000313" key="9">
    <source>
        <dbReference type="Proteomes" id="UP000000503"/>
    </source>
</evidence>
<name>F8EZA2_GRAC1</name>
<keyword evidence="7" id="KW-0346">Stress response</keyword>
<protein>
    <submittedName>
        <fullName evidence="8">YcfA family protein</fullName>
    </submittedName>
</protein>
<dbReference type="STRING" id="744872.Spica_1550"/>
<dbReference type="GO" id="GO:0016787">
    <property type="term" value="F:hydrolase activity"/>
    <property type="evidence" value="ECO:0007669"/>
    <property type="project" value="UniProtKB-KW"/>
</dbReference>
<dbReference type="InterPro" id="IPR038570">
    <property type="entry name" value="HicA_sf"/>
</dbReference>
<dbReference type="GO" id="GO:0003729">
    <property type="term" value="F:mRNA binding"/>
    <property type="evidence" value="ECO:0007669"/>
    <property type="project" value="InterPro"/>
</dbReference>
<evidence type="ECO:0000256" key="7">
    <source>
        <dbReference type="ARBA" id="ARBA00023016"/>
    </source>
</evidence>
<evidence type="ECO:0000256" key="2">
    <source>
        <dbReference type="ARBA" id="ARBA00022649"/>
    </source>
</evidence>
<keyword evidence="5" id="KW-0378">Hydrolase</keyword>
<dbReference type="GO" id="GO:0004519">
    <property type="term" value="F:endonuclease activity"/>
    <property type="evidence" value="ECO:0007669"/>
    <property type="project" value="UniProtKB-KW"/>
</dbReference>
<dbReference type="SUPFAM" id="SSF54786">
    <property type="entry name" value="YcfA/nrd intein domain"/>
    <property type="match status" value="1"/>
</dbReference>
<dbReference type="Gene3D" id="3.30.920.30">
    <property type="entry name" value="Hypothetical protein"/>
    <property type="match status" value="1"/>
</dbReference>
<organism evidence="8 9">
    <name type="scientific">Gracilinema caldarium (strain ATCC 51460 / DSM 7334 / H1)</name>
    <name type="common">Treponema caldarium</name>
    <dbReference type="NCBI Taxonomy" id="744872"/>
    <lineage>
        <taxon>Bacteria</taxon>
        <taxon>Pseudomonadati</taxon>
        <taxon>Spirochaetota</taxon>
        <taxon>Spirochaetia</taxon>
        <taxon>Spirochaetales</taxon>
        <taxon>Breznakiellaceae</taxon>
        <taxon>Gracilinema</taxon>
    </lineage>
</organism>
<sequence length="73" mass="7863">MPKLPVLSGADVICALKNLGFVVVRQRGSHIVMRRGSKGCVIPNHRELKLGTLTGILKQAGITPEEFIKALAD</sequence>
<dbReference type="EMBL" id="CP002868">
    <property type="protein sequence ID" value="AEJ19694.1"/>
    <property type="molecule type" value="Genomic_DNA"/>
</dbReference>
<evidence type="ECO:0000256" key="6">
    <source>
        <dbReference type="ARBA" id="ARBA00022884"/>
    </source>
</evidence>
<evidence type="ECO:0000256" key="3">
    <source>
        <dbReference type="ARBA" id="ARBA00022722"/>
    </source>
</evidence>
<reference evidence="9" key="1">
    <citation type="journal article" date="2013" name="Stand. Genomic Sci.">
        <title>Genome sequence of the thermophilic fresh-water bacterium Spirochaeta caldaria type strain (H1(T)), reclassification of Spirochaeta caldaria, Spirochaeta stenostrepta, and Spirochaeta zuelzerae in the genus Treponema as Treponema caldaria comb. nov., Treponema stenostrepta comb. nov., and Treponema zuelzerae comb. nov., and emendation of the genus Treponema.</title>
        <authorList>
            <person name="Abt B."/>
            <person name="Goker M."/>
            <person name="Scheuner C."/>
            <person name="Han C."/>
            <person name="Lu M."/>
            <person name="Misra M."/>
            <person name="Lapidus A."/>
            <person name="Nolan M."/>
            <person name="Lucas S."/>
            <person name="Hammon N."/>
            <person name="Deshpande S."/>
            <person name="Cheng J.F."/>
            <person name="Tapia R."/>
            <person name="Goodwin L.A."/>
            <person name="Pitluck S."/>
            <person name="Liolios K."/>
            <person name="Pagani I."/>
            <person name="Ivanova N."/>
            <person name="Mavromatis K."/>
            <person name="Mikhailova N."/>
            <person name="Huntemann M."/>
            <person name="Pati A."/>
            <person name="Chen A."/>
            <person name="Palaniappan K."/>
            <person name="Land M."/>
            <person name="Hauser L."/>
            <person name="Jeffries C.D."/>
            <person name="Rohde M."/>
            <person name="Spring S."/>
            <person name="Gronow S."/>
            <person name="Detter J.C."/>
            <person name="Bristow J."/>
            <person name="Eisen J.A."/>
            <person name="Markowitz V."/>
            <person name="Hugenholtz P."/>
            <person name="Kyrpides N.C."/>
            <person name="Woyke T."/>
            <person name="Klenk H.P."/>
        </authorList>
    </citation>
    <scope>NUCLEOTIDE SEQUENCE</scope>
    <source>
        <strain evidence="9">ATCC 51460 / DSM 7334 / H1</strain>
    </source>
</reference>
<comment type="similarity">
    <text evidence="1">Belongs to the HicA mRNA interferase family.</text>
</comment>
<dbReference type="OrthoDB" id="378715at2"/>
<dbReference type="AlphaFoldDB" id="F8EZA2"/>
<keyword evidence="3" id="KW-0540">Nuclease</keyword>
<dbReference type="Proteomes" id="UP000000503">
    <property type="component" value="Chromosome"/>
</dbReference>
<dbReference type="Pfam" id="PF07927">
    <property type="entry name" value="HicA_toxin"/>
    <property type="match status" value="1"/>
</dbReference>
<evidence type="ECO:0000256" key="4">
    <source>
        <dbReference type="ARBA" id="ARBA00022759"/>
    </source>
</evidence>
<keyword evidence="2" id="KW-1277">Toxin-antitoxin system</keyword>
<proteinExistence type="inferred from homology"/>
<keyword evidence="4" id="KW-0255">Endonuclease</keyword>
<keyword evidence="9" id="KW-1185">Reference proteome</keyword>
<dbReference type="InterPro" id="IPR012933">
    <property type="entry name" value="HicA_mRNA_interferase"/>
</dbReference>
<accession>F8EZA2</accession>
<evidence type="ECO:0000256" key="5">
    <source>
        <dbReference type="ARBA" id="ARBA00022801"/>
    </source>
</evidence>
<dbReference type="HOGENOM" id="CLU_164851_6_2_12"/>
<dbReference type="KEGG" id="scd:Spica_1550"/>
<gene>
    <name evidence="8" type="ordered locus">Spica_1550</name>
</gene>
<dbReference type="RefSeq" id="WP_013969003.1">
    <property type="nucleotide sequence ID" value="NC_015732.1"/>
</dbReference>
<dbReference type="eggNOG" id="COG1724">
    <property type="taxonomic scope" value="Bacteria"/>
</dbReference>
<evidence type="ECO:0000313" key="8">
    <source>
        <dbReference type="EMBL" id="AEJ19694.1"/>
    </source>
</evidence>
<keyword evidence="6" id="KW-0694">RNA-binding</keyword>
<evidence type="ECO:0000256" key="1">
    <source>
        <dbReference type="ARBA" id="ARBA00006620"/>
    </source>
</evidence>